<gene>
    <name evidence="1" type="ORF">PMAA_044400</name>
</gene>
<evidence type="ECO:0000313" key="1">
    <source>
        <dbReference type="EMBL" id="EEA20607.1"/>
    </source>
</evidence>
<dbReference type="Proteomes" id="UP000001294">
    <property type="component" value="Unassembled WGS sequence"/>
</dbReference>
<evidence type="ECO:0008006" key="3">
    <source>
        <dbReference type="Google" id="ProtNLM"/>
    </source>
</evidence>
<dbReference type="STRING" id="441960.B6QS33"/>
<name>B6QS33_TALMQ</name>
<evidence type="ECO:0000313" key="2">
    <source>
        <dbReference type="Proteomes" id="UP000001294"/>
    </source>
</evidence>
<dbReference type="HOGENOM" id="CLU_162852_1_1_1"/>
<dbReference type="AlphaFoldDB" id="B6QS33"/>
<dbReference type="Gene3D" id="3.30.10.10">
    <property type="entry name" value="Trypsin Inhibitor V, subunit A"/>
    <property type="match status" value="1"/>
</dbReference>
<proteinExistence type="predicted"/>
<dbReference type="PANTHER" id="PTHR39600">
    <property type="entry name" value="PEPTIDASE INHIBITOR I78 FAMILY PROTEIN"/>
    <property type="match status" value="1"/>
</dbReference>
<dbReference type="PANTHER" id="PTHR39600:SF1">
    <property type="entry name" value="PEPTIDASE INHIBITOR I78 FAMILY PROTEIN"/>
    <property type="match status" value="1"/>
</dbReference>
<accession>B6QS33</accession>
<dbReference type="OrthoDB" id="10013825at2759"/>
<reference evidence="2" key="1">
    <citation type="journal article" date="2015" name="Genome Announc.">
        <title>Genome sequence of the AIDS-associated pathogen Penicillium marneffei (ATCC18224) and its near taxonomic relative Talaromyces stipitatus (ATCC10500).</title>
        <authorList>
            <person name="Nierman W.C."/>
            <person name="Fedorova-Abrams N.D."/>
            <person name="Andrianopoulos A."/>
        </authorList>
    </citation>
    <scope>NUCLEOTIDE SEQUENCE [LARGE SCALE GENOMIC DNA]</scope>
    <source>
        <strain evidence="2">ATCC 18224 / CBS 334.59 / QM 7333</strain>
    </source>
</reference>
<dbReference type="EMBL" id="DS995904">
    <property type="protein sequence ID" value="EEA20607.1"/>
    <property type="molecule type" value="Genomic_DNA"/>
</dbReference>
<keyword evidence="2" id="KW-1185">Reference proteome</keyword>
<sequence>MPLVVPGIHSSLAENKKNDWLDELMGKKLTDSKTDELSFAKQDLPPNHRILGPDTTMIPDYQPDRLIIRVDDEGTVRDVRYG</sequence>
<organism evidence="1 2">
    <name type="scientific">Talaromyces marneffei (strain ATCC 18224 / CBS 334.59 / QM 7333)</name>
    <name type="common">Penicillium marneffei</name>
    <dbReference type="NCBI Taxonomy" id="441960"/>
    <lineage>
        <taxon>Eukaryota</taxon>
        <taxon>Fungi</taxon>
        <taxon>Dikarya</taxon>
        <taxon>Ascomycota</taxon>
        <taxon>Pezizomycotina</taxon>
        <taxon>Eurotiomycetes</taxon>
        <taxon>Eurotiomycetidae</taxon>
        <taxon>Eurotiales</taxon>
        <taxon>Trichocomaceae</taxon>
        <taxon>Talaromyces</taxon>
        <taxon>Talaromyces sect. Talaromyces</taxon>
    </lineage>
</organism>
<dbReference type="VEuPathDB" id="FungiDB:PMAA_044400"/>
<protein>
    <recommendedName>
        <fullName evidence="3">Proteinase inhibitor I78</fullName>
    </recommendedName>
</protein>
<dbReference type="PhylomeDB" id="B6QS33"/>